<evidence type="ECO:0000313" key="2">
    <source>
        <dbReference type="Proteomes" id="UP000095282"/>
    </source>
</evidence>
<dbReference type="WBParaSite" id="Csp11.Scaffold630.g19144.t1">
    <property type="protein sequence ID" value="Csp11.Scaffold630.g19144.t1"/>
    <property type="gene ID" value="Csp11.Scaffold630.g19144"/>
</dbReference>
<dbReference type="Proteomes" id="UP000095282">
    <property type="component" value="Unplaced"/>
</dbReference>
<accession>A0A1I7UTC0</accession>
<keyword evidence="2" id="KW-1185">Reference proteome</keyword>
<organism evidence="2 3">
    <name type="scientific">Caenorhabditis tropicalis</name>
    <dbReference type="NCBI Taxonomy" id="1561998"/>
    <lineage>
        <taxon>Eukaryota</taxon>
        <taxon>Metazoa</taxon>
        <taxon>Ecdysozoa</taxon>
        <taxon>Nematoda</taxon>
        <taxon>Chromadorea</taxon>
        <taxon>Rhabditida</taxon>
        <taxon>Rhabditina</taxon>
        <taxon>Rhabditomorpha</taxon>
        <taxon>Rhabditoidea</taxon>
        <taxon>Rhabditidae</taxon>
        <taxon>Peloderinae</taxon>
        <taxon>Caenorhabditis</taxon>
    </lineage>
</organism>
<evidence type="ECO:0000256" key="1">
    <source>
        <dbReference type="SAM" id="MobiDB-lite"/>
    </source>
</evidence>
<sequence>MRASANMRRKCEEHAKKRQMRNVGLLKHDFGGDGTAQVADRASSNDTLIYRSKSPRGKPKIDKLPQGILDFVNGRRSTCRRLISERQGASGSSKGTIVYRRRPPPERETDKPPDGISDFVTGKRYFSIKLNLINAFQKGHFRVDDSSVSCEQQGAHQQGTKDE</sequence>
<feature type="compositionally biased region" description="Basic and acidic residues" evidence="1">
    <location>
        <begin position="103"/>
        <end position="113"/>
    </location>
</feature>
<name>A0A1I7UTC0_9PELO</name>
<protein>
    <submittedName>
        <fullName evidence="3">Uncharacterized protein</fullName>
    </submittedName>
</protein>
<proteinExistence type="predicted"/>
<dbReference type="AlphaFoldDB" id="A0A1I7UTC0"/>
<evidence type="ECO:0000313" key="3">
    <source>
        <dbReference type="WBParaSite" id="Csp11.Scaffold630.g19144.t1"/>
    </source>
</evidence>
<reference evidence="3" key="1">
    <citation type="submission" date="2016-11" db="UniProtKB">
        <authorList>
            <consortium name="WormBaseParasite"/>
        </authorList>
    </citation>
    <scope>IDENTIFICATION</scope>
</reference>
<feature type="region of interest" description="Disordered" evidence="1">
    <location>
        <begin position="82"/>
        <end position="117"/>
    </location>
</feature>